<sequence length="386" mass="45671">MSENINVSLSTFDRSVSVINTYNTYKNRKISEQILVQQRKSNAHLIDMKNQLKVANETNRKILENQIRQEELKDEQKFYKALSYNSNEIIEQLEKINDPMVLNYLINGFYEKTKVSLLKANDTLEEINDKLFSKQIIEKLNEIKEKAEINASVYSANVLNTIDNLLLDLKQKENEISNIKKADIKQAKIRDKWKTNPFRILGIAIFSFLSLIMFISIFLPNPTENAFVMEIVVFFIFATPLFFLIKKERKWRKEFSEYKILQNQKRETEKNKVIEAEQEYQREIQKYQEMLMQHPAFIAMQEINLKHPTFETTTTKISEIEKSFLTKWGISFENRNDGEVSEKVLNYIRKGEKLNAMKAYKDENNVSLNVARNYIDKISKDYKYKL</sequence>
<accession>A0A2U1JLS4</accession>
<name>A0A2U1JLS4_9FLAO</name>
<feature type="coiled-coil region" evidence="1">
    <location>
        <begin position="45"/>
        <end position="75"/>
    </location>
</feature>
<dbReference type="EMBL" id="QCZI01000004">
    <property type="protein sequence ID" value="PWA06117.1"/>
    <property type="molecule type" value="Genomic_DNA"/>
</dbReference>
<keyword evidence="4" id="KW-1185">Reference proteome</keyword>
<protein>
    <submittedName>
        <fullName evidence="3">Uncharacterized protein</fullName>
    </submittedName>
</protein>
<keyword evidence="2" id="KW-0812">Transmembrane</keyword>
<gene>
    <name evidence="3" type="ORF">DB895_04230</name>
</gene>
<keyword evidence="2" id="KW-1133">Transmembrane helix</keyword>
<feature type="transmembrane region" description="Helical" evidence="2">
    <location>
        <begin position="225"/>
        <end position="245"/>
    </location>
</feature>
<proteinExistence type="predicted"/>
<dbReference type="AlphaFoldDB" id="A0A2U1JLS4"/>
<evidence type="ECO:0000256" key="2">
    <source>
        <dbReference type="SAM" id="Phobius"/>
    </source>
</evidence>
<feature type="transmembrane region" description="Helical" evidence="2">
    <location>
        <begin position="198"/>
        <end position="219"/>
    </location>
</feature>
<keyword evidence="2" id="KW-0472">Membrane</keyword>
<dbReference type="Proteomes" id="UP000245449">
    <property type="component" value="Unassembled WGS sequence"/>
</dbReference>
<reference evidence="3 4" key="1">
    <citation type="submission" date="2018-04" db="EMBL/GenBank/DDBJ databases">
        <title>Flavobacterium sp. nov., isolated from glacier ice.</title>
        <authorList>
            <person name="Liu Q."/>
            <person name="Xin Y.-H."/>
        </authorList>
    </citation>
    <scope>NUCLEOTIDE SEQUENCE [LARGE SCALE GENOMIC DNA]</scope>
    <source>
        <strain evidence="3 4">RB1R5</strain>
    </source>
</reference>
<feature type="coiled-coil region" evidence="1">
    <location>
        <begin position="137"/>
        <end position="182"/>
    </location>
</feature>
<evidence type="ECO:0000313" key="3">
    <source>
        <dbReference type="EMBL" id="PWA06117.1"/>
    </source>
</evidence>
<evidence type="ECO:0000256" key="1">
    <source>
        <dbReference type="SAM" id="Coils"/>
    </source>
</evidence>
<keyword evidence="1" id="KW-0175">Coiled coil</keyword>
<feature type="coiled-coil region" evidence="1">
    <location>
        <begin position="266"/>
        <end position="293"/>
    </location>
</feature>
<dbReference type="RefSeq" id="WP_116724121.1">
    <property type="nucleotide sequence ID" value="NZ_QCZI01000004.1"/>
</dbReference>
<organism evidence="3 4">
    <name type="scientific">Flavobacterium psychrotolerans</name>
    <dbReference type="NCBI Taxonomy" id="2169410"/>
    <lineage>
        <taxon>Bacteria</taxon>
        <taxon>Pseudomonadati</taxon>
        <taxon>Bacteroidota</taxon>
        <taxon>Flavobacteriia</taxon>
        <taxon>Flavobacteriales</taxon>
        <taxon>Flavobacteriaceae</taxon>
        <taxon>Flavobacterium</taxon>
    </lineage>
</organism>
<evidence type="ECO:0000313" key="4">
    <source>
        <dbReference type="Proteomes" id="UP000245449"/>
    </source>
</evidence>
<comment type="caution">
    <text evidence="3">The sequence shown here is derived from an EMBL/GenBank/DDBJ whole genome shotgun (WGS) entry which is preliminary data.</text>
</comment>